<reference evidence="1" key="1">
    <citation type="submission" date="2024-05" db="EMBL/GenBank/DDBJ databases">
        <title>Metabacillus sp. nov., isolated from the rhizosphere soil of tomato plants.</title>
        <authorList>
            <person name="Ma R."/>
        </authorList>
    </citation>
    <scope>NUCLEOTIDE SEQUENCE</scope>
    <source>
        <strain evidence="1">DBTR6</strain>
    </source>
</reference>
<organism evidence="1 2">
    <name type="scientific">Metabacillus rhizolycopersici</name>
    <dbReference type="NCBI Taxonomy" id="2875709"/>
    <lineage>
        <taxon>Bacteria</taxon>
        <taxon>Bacillati</taxon>
        <taxon>Bacillota</taxon>
        <taxon>Bacilli</taxon>
        <taxon>Bacillales</taxon>
        <taxon>Bacillaceae</taxon>
        <taxon>Metabacillus</taxon>
    </lineage>
</organism>
<name>A0ABS7UWG4_9BACI</name>
<proteinExistence type="predicted"/>
<evidence type="ECO:0000313" key="1">
    <source>
        <dbReference type="EMBL" id="MBZ5752382.1"/>
    </source>
</evidence>
<protein>
    <submittedName>
        <fullName evidence="1">Sugar phosphate isomerase/epimerase</fullName>
    </submittedName>
</protein>
<keyword evidence="2" id="KW-1185">Reference proteome</keyword>
<evidence type="ECO:0000313" key="2">
    <source>
        <dbReference type="Proteomes" id="UP001165287"/>
    </source>
</evidence>
<gene>
    <name evidence="1" type="ORF">K9V48_19530</name>
</gene>
<sequence>MKSIVVPLNAFDRKEVLEKGQIAFIKLIAESGAYGVEIRRELFQVGDLPLKQLREEIATYSLFTVYSTPVDLWKIDGSLNRQELEQIFKEASILGASWVKTSLGNYKEEISDIVELKKFLMQNEKVKLLVENDQTYYGGKLINLKTFFESVVNLDVPVNMTFDTGNWMYTGENAMEALLQLKEYIAYLHFKNVTQNGIELTTCAIDTSENAEWRIIASQFPYDLPKALEFPILPECLLREYVEMVENNKDMR</sequence>
<accession>A0ABS7UWG4</accession>
<keyword evidence="1" id="KW-0413">Isomerase</keyword>
<dbReference type="Proteomes" id="UP001165287">
    <property type="component" value="Unassembled WGS sequence"/>
</dbReference>
<dbReference type="Gene3D" id="3.20.20.150">
    <property type="entry name" value="Divalent-metal-dependent TIM barrel enzymes"/>
    <property type="match status" value="1"/>
</dbReference>
<dbReference type="GO" id="GO:0016853">
    <property type="term" value="F:isomerase activity"/>
    <property type="evidence" value="ECO:0007669"/>
    <property type="project" value="UniProtKB-KW"/>
</dbReference>
<dbReference type="RefSeq" id="WP_224140838.1">
    <property type="nucleotide sequence ID" value="NZ_JAIQUM010000054.1"/>
</dbReference>
<comment type="caution">
    <text evidence="1">The sequence shown here is derived from an EMBL/GenBank/DDBJ whole genome shotgun (WGS) entry which is preliminary data.</text>
</comment>
<dbReference type="SUPFAM" id="SSF51658">
    <property type="entry name" value="Xylose isomerase-like"/>
    <property type="match status" value="1"/>
</dbReference>
<dbReference type="EMBL" id="JAIQUM010000054">
    <property type="protein sequence ID" value="MBZ5752382.1"/>
    <property type="molecule type" value="Genomic_DNA"/>
</dbReference>
<dbReference type="InterPro" id="IPR036237">
    <property type="entry name" value="Xyl_isomerase-like_sf"/>
</dbReference>